<dbReference type="Proteomes" id="UP000005940">
    <property type="component" value="Chromosome"/>
</dbReference>
<reference evidence="1 2" key="1">
    <citation type="journal article" date="2012" name="J. Bacteriol.">
        <title>Draft genome of Streptomyces tsukubaensis NRRL 18488, the producer of the clinically important immunosuppressant tacrolimus (FK506).</title>
        <authorList>
            <person name="Barreiro C."/>
            <person name="Prieto C."/>
            <person name="Sola-Landa A."/>
            <person name="Solera E."/>
            <person name="Martinez-Castro M."/>
            <person name="Perez-Redondo R."/>
            <person name="Garcia-Estrada C."/>
            <person name="Aparicio J.F."/>
            <person name="Fernandez-Martinez L.T."/>
            <person name="Santos-Aberturas J."/>
            <person name="Salehi-Najafabadi Z."/>
            <person name="Rodriguez-Garcia A."/>
            <person name="Tauch A."/>
            <person name="Martin J.F."/>
        </authorList>
    </citation>
    <scope>NUCLEOTIDE SEQUENCE [LARGE SCALE GENOMIC DNA]</scope>
    <source>
        <strain evidence="2">DSM 42081 / NBRC 108919 / NRRL 18488 / 9993</strain>
    </source>
</reference>
<dbReference type="EMBL" id="CP029159">
    <property type="protein sequence ID" value="QKM68458.1"/>
    <property type="molecule type" value="Genomic_DNA"/>
</dbReference>
<evidence type="ECO:0000313" key="1">
    <source>
        <dbReference type="EMBL" id="QKM68458.1"/>
    </source>
</evidence>
<accession>I2N2W4</accession>
<evidence type="ECO:0008006" key="3">
    <source>
        <dbReference type="Google" id="ProtNLM"/>
    </source>
</evidence>
<sequence>MSDQRARPASTAELEAVFRRELPADRWAAAETAYALAVLHREQGDWTVSRTWVRQCLRLLDGFPDETEEQIATRRTAVGGVPLPGLLHEGVVRARFGDPD</sequence>
<protein>
    <recommendedName>
        <fullName evidence="3">Tetratricopeptide repeat protein</fullName>
    </recommendedName>
</protein>
<evidence type="ECO:0000313" key="2">
    <source>
        <dbReference type="Proteomes" id="UP000005940"/>
    </source>
</evidence>
<dbReference type="RefSeq" id="WP_006347740.1">
    <property type="nucleotide sequence ID" value="NZ_CP029159.1"/>
</dbReference>
<name>I2N2W4_STRT9</name>
<proteinExistence type="predicted"/>
<gene>
    <name evidence="1" type="ORF">STSU_016065</name>
</gene>
<keyword evidence="2" id="KW-1185">Reference proteome</keyword>
<organism evidence="1 2">
    <name type="scientific">Streptomyces tsukubensis (strain DSM 42081 / NBRC 108919 / NRRL 18488 / 9993)</name>
    <dbReference type="NCBI Taxonomy" id="1114943"/>
    <lineage>
        <taxon>Bacteria</taxon>
        <taxon>Bacillati</taxon>
        <taxon>Actinomycetota</taxon>
        <taxon>Actinomycetes</taxon>
        <taxon>Kitasatosporales</taxon>
        <taxon>Streptomycetaceae</taxon>
        <taxon>Streptomyces</taxon>
    </lineage>
</organism>
<dbReference type="AlphaFoldDB" id="I2N2W4"/>